<dbReference type="OrthoDB" id="3788792at2759"/>
<evidence type="ECO:0000313" key="1">
    <source>
        <dbReference type="EMBL" id="KAF1938205.1"/>
    </source>
</evidence>
<dbReference type="EMBL" id="ML976111">
    <property type="protein sequence ID" value="KAF1938205.1"/>
    <property type="molecule type" value="Genomic_DNA"/>
</dbReference>
<accession>A0A6A5SC59</accession>
<evidence type="ECO:0008006" key="3">
    <source>
        <dbReference type="Google" id="ProtNLM"/>
    </source>
</evidence>
<protein>
    <recommendedName>
        <fullName evidence="3">MalT-like TPR region domain-containing protein</fullName>
    </recommendedName>
</protein>
<evidence type="ECO:0000313" key="2">
    <source>
        <dbReference type="Proteomes" id="UP000800038"/>
    </source>
</evidence>
<dbReference type="Proteomes" id="UP000800038">
    <property type="component" value="Unassembled WGS sequence"/>
</dbReference>
<proteinExistence type="predicted"/>
<reference evidence="1" key="1">
    <citation type="journal article" date="2020" name="Stud. Mycol.">
        <title>101 Dothideomycetes genomes: a test case for predicting lifestyles and emergence of pathogens.</title>
        <authorList>
            <person name="Haridas S."/>
            <person name="Albert R."/>
            <person name="Binder M."/>
            <person name="Bloem J."/>
            <person name="Labutti K."/>
            <person name="Salamov A."/>
            <person name="Andreopoulos B."/>
            <person name="Baker S."/>
            <person name="Barry K."/>
            <person name="Bills G."/>
            <person name="Bluhm B."/>
            <person name="Cannon C."/>
            <person name="Castanera R."/>
            <person name="Culley D."/>
            <person name="Daum C."/>
            <person name="Ezra D."/>
            <person name="Gonzalez J."/>
            <person name="Henrissat B."/>
            <person name="Kuo A."/>
            <person name="Liang C."/>
            <person name="Lipzen A."/>
            <person name="Lutzoni F."/>
            <person name="Magnuson J."/>
            <person name="Mondo S."/>
            <person name="Nolan M."/>
            <person name="Ohm R."/>
            <person name="Pangilinan J."/>
            <person name="Park H.-J."/>
            <person name="Ramirez L."/>
            <person name="Alfaro M."/>
            <person name="Sun H."/>
            <person name="Tritt A."/>
            <person name="Yoshinaga Y."/>
            <person name="Zwiers L.-H."/>
            <person name="Turgeon B."/>
            <person name="Goodwin S."/>
            <person name="Spatafora J."/>
            <person name="Crous P."/>
            <person name="Grigoriev I."/>
        </authorList>
    </citation>
    <scope>NUCLEOTIDE SEQUENCE</scope>
    <source>
        <strain evidence="1">CBS 161.51</strain>
    </source>
</reference>
<sequence length="383" mass="43836">MDMLDVLHHLLRLYAETGLELPHCEDTAETLLAASRLETASTREKLLTQAANSGSYLHKTHLKAEIAHEWSVFFRSKGRILDSERTIRQFLQYQVPNTRTLCVPLGRLRISQAYNLVYKFDFSTAHEALKWLPSNDNLSKGEVHLLCDQLFCSGRILRGEGRFEEAKHCFDNCLTTIGLPKSKRLLIASHLSDLHCKLDYAHSSNPSQTLLEEAKEMVVREICGARESCRHSRGLRRLLLSLLEINIRQGHFHEAGTLIKELMDMYDKLSEPDVNDKVGHVRALIAQARISQVYEAELCWMAALNQNNIYNPGEEEVFTCGIIYLFLSFTRLQLGRVEESTHASRQAREVISRKRPQYLIPGIGTYYFDSATFELQSRAGWKL</sequence>
<name>A0A6A5SC59_9PLEO</name>
<dbReference type="AlphaFoldDB" id="A0A6A5SC59"/>
<organism evidence="1 2">
    <name type="scientific">Clathrospora elynae</name>
    <dbReference type="NCBI Taxonomy" id="706981"/>
    <lineage>
        <taxon>Eukaryota</taxon>
        <taxon>Fungi</taxon>
        <taxon>Dikarya</taxon>
        <taxon>Ascomycota</taxon>
        <taxon>Pezizomycotina</taxon>
        <taxon>Dothideomycetes</taxon>
        <taxon>Pleosporomycetidae</taxon>
        <taxon>Pleosporales</taxon>
        <taxon>Diademaceae</taxon>
        <taxon>Clathrospora</taxon>
    </lineage>
</organism>
<gene>
    <name evidence="1" type="ORF">EJ02DRAFT_410808</name>
</gene>
<keyword evidence="2" id="KW-1185">Reference proteome</keyword>